<dbReference type="EMBL" id="CM031820">
    <property type="protein sequence ID" value="KAG6633507.1"/>
    <property type="molecule type" value="Genomic_DNA"/>
</dbReference>
<keyword evidence="3" id="KW-1185">Reference proteome</keyword>
<gene>
    <name evidence="2" type="ORF">CIPAW_12G052600</name>
</gene>
<dbReference type="PANTHER" id="PTHR47210:SF1">
    <property type="entry name" value="MEDIATOR OF RNA POLYMERASE II TRANSCRIPTION SUBUNIT 26C-RELATED"/>
    <property type="match status" value="1"/>
</dbReference>
<dbReference type="Proteomes" id="UP000811609">
    <property type="component" value="Chromosome 12"/>
</dbReference>
<dbReference type="InterPro" id="IPR044790">
    <property type="entry name" value="MD26C-like"/>
</dbReference>
<accession>A0A8T1NXJ2</accession>
<evidence type="ECO:0000256" key="1">
    <source>
        <dbReference type="SAM" id="MobiDB-lite"/>
    </source>
</evidence>
<feature type="region of interest" description="Disordered" evidence="1">
    <location>
        <begin position="1"/>
        <end position="47"/>
    </location>
</feature>
<dbReference type="PANTHER" id="PTHR47210">
    <property type="entry name" value="MEDIATOR OF RNA POLYMERASE II TRANSCRIPTION SUBUNIT 26C-RELATED"/>
    <property type="match status" value="1"/>
</dbReference>
<feature type="compositionally biased region" description="Low complexity" evidence="1">
    <location>
        <begin position="32"/>
        <end position="43"/>
    </location>
</feature>
<dbReference type="AlphaFoldDB" id="A0A8T1NXJ2"/>
<organism evidence="2 3">
    <name type="scientific">Carya illinoinensis</name>
    <name type="common">Pecan</name>
    <dbReference type="NCBI Taxonomy" id="32201"/>
    <lineage>
        <taxon>Eukaryota</taxon>
        <taxon>Viridiplantae</taxon>
        <taxon>Streptophyta</taxon>
        <taxon>Embryophyta</taxon>
        <taxon>Tracheophyta</taxon>
        <taxon>Spermatophyta</taxon>
        <taxon>Magnoliopsida</taxon>
        <taxon>eudicotyledons</taxon>
        <taxon>Gunneridae</taxon>
        <taxon>Pentapetalae</taxon>
        <taxon>rosids</taxon>
        <taxon>fabids</taxon>
        <taxon>Fagales</taxon>
        <taxon>Juglandaceae</taxon>
        <taxon>Carya</taxon>
    </lineage>
</organism>
<protein>
    <submittedName>
        <fullName evidence="2">Uncharacterized protein</fullName>
    </submittedName>
</protein>
<evidence type="ECO:0000313" key="3">
    <source>
        <dbReference type="Proteomes" id="UP000811609"/>
    </source>
</evidence>
<name>A0A8T1NXJ2_CARIL</name>
<reference evidence="2" key="1">
    <citation type="submission" date="2020-12" db="EMBL/GenBank/DDBJ databases">
        <title>WGS assembly of Carya illinoinensis cv. Pawnee.</title>
        <authorList>
            <person name="Platts A."/>
            <person name="Shu S."/>
            <person name="Wright S."/>
            <person name="Barry K."/>
            <person name="Edger P."/>
            <person name="Pires J.C."/>
            <person name="Schmutz J."/>
        </authorList>
    </citation>
    <scope>NUCLEOTIDE SEQUENCE</scope>
    <source>
        <tissue evidence="2">Leaf</tissue>
    </source>
</reference>
<proteinExistence type="predicted"/>
<comment type="caution">
    <text evidence="2">The sequence shown here is derived from an EMBL/GenBank/DDBJ whole genome shotgun (WGS) entry which is preliminary data.</text>
</comment>
<sequence>MPDNKFSRSKNGSSPVWSGLFSDSDLYRRTPNNNSSRSKNWSSPVWSRDLDPYGGLFDDKQTKILEIKEHLEDLDQFDGSLVELLQNLAYMDITFQALKVNY</sequence>
<evidence type="ECO:0000313" key="2">
    <source>
        <dbReference type="EMBL" id="KAG6633507.1"/>
    </source>
</evidence>